<dbReference type="GO" id="GO:0102099">
    <property type="term" value="F:FAD-dependent urate hydroxylase activity"/>
    <property type="evidence" value="ECO:0007669"/>
    <property type="project" value="UniProtKB-EC"/>
</dbReference>
<dbReference type="SUPFAM" id="SSF51905">
    <property type="entry name" value="FAD/NAD(P)-binding domain"/>
    <property type="match status" value="1"/>
</dbReference>
<dbReference type="InterPro" id="IPR036188">
    <property type="entry name" value="FAD/NAD-bd_sf"/>
</dbReference>
<dbReference type="EMBL" id="NGAF01000001">
    <property type="protein sequence ID" value="OXR47508.1"/>
    <property type="molecule type" value="Genomic_DNA"/>
</dbReference>
<sequence length="366" mass="38922">MAEVLVSGAGIAGSTLAYWLSRYGFGVTVVERAAGLRSSGNPVDVRGPALEVVSAMGVLPQLRAAATAVDRLRFVDARGHGRASMRVGDREGGEVELARADLATILAEASRDRVEMRWGDGISEIEQSAAGVTVGFESGERAHYDYVLGADGLHSAVRRLTFGDDGEFVRHMGIYIATVPLTRAAGAADEVVMYNSPGRSVSVHPAGGRPIAAFMFRRPPVAGLDYRDSEAQRRLLVAEFAGRMGPFEDVLDEVRSGGDLYFDAVSKVSLPHWSRGRVAVVGDAASCLSLFGNGSSLAIAGAHTLAEELARTPHDPATAWGRYERRHRDRIGASHRGVRFASALMVPGSRPAIGLRNTAVRLFAAA</sequence>
<comment type="caution">
    <text evidence="2">The sequence shown here is derived from an EMBL/GenBank/DDBJ whole genome shotgun (WGS) entry which is preliminary data.</text>
</comment>
<keyword evidence="3" id="KW-1185">Reference proteome</keyword>
<evidence type="ECO:0000259" key="1">
    <source>
        <dbReference type="Pfam" id="PF01494"/>
    </source>
</evidence>
<dbReference type="InterPro" id="IPR051704">
    <property type="entry name" value="FAD_aromatic-hydroxylase"/>
</dbReference>
<gene>
    <name evidence="2" type="primary">hpxO_1</name>
    <name evidence="2" type="ORF">B7C42_00633</name>
</gene>
<dbReference type="EC" id="1.14.13.113" evidence="2"/>
<name>A0A231HFB5_9NOCA</name>
<evidence type="ECO:0000313" key="2">
    <source>
        <dbReference type="EMBL" id="OXR47508.1"/>
    </source>
</evidence>
<dbReference type="GO" id="GO:0071949">
    <property type="term" value="F:FAD binding"/>
    <property type="evidence" value="ECO:0007669"/>
    <property type="project" value="InterPro"/>
</dbReference>
<dbReference type="Pfam" id="PF01494">
    <property type="entry name" value="FAD_binding_3"/>
    <property type="match status" value="1"/>
</dbReference>
<reference evidence="2 3" key="1">
    <citation type="submission" date="2017-07" db="EMBL/GenBank/DDBJ databases">
        <title>First draft Genome Sequence of Nocardia cerradoensis isolated from human infection.</title>
        <authorList>
            <person name="Carrasco G."/>
        </authorList>
    </citation>
    <scope>NUCLEOTIDE SEQUENCE [LARGE SCALE GENOMIC DNA]</scope>
    <source>
        <strain evidence="2 3">CNM20130759</strain>
    </source>
</reference>
<organism evidence="2 3">
    <name type="scientific">Nocardia cerradoensis</name>
    <dbReference type="NCBI Taxonomy" id="85688"/>
    <lineage>
        <taxon>Bacteria</taxon>
        <taxon>Bacillati</taxon>
        <taxon>Actinomycetota</taxon>
        <taxon>Actinomycetes</taxon>
        <taxon>Mycobacteriales</taxon>
        <taxon>Nocardiaceae</taxon>
        <taxon>Nocardia</taxon>
    </lineage>
</organism>
<dbReference type="AlphaFoldDB" id="A0A231HFB5"/>
<dbReference type="Gene3D" id="3.30.9.10">
    <property type="entry name" value="D-Amino Acid Oxidase, subunit A, domain 2"/>
    <property type="match status" value="1"/>
</dbReference>
<accession>A0A231HFB5</accession>
<proteinExistence type="predicted"/>
<keyword evidence="2" id="KW-0560">Oxidoreductase</keyword>
<dbReference type="PANTHER" id="PTHR46865:SF2">
    <property type="entry name" value="MONOOXYGENASE"/>
    <property type="match status" value="1"/>
</dbReference>
<dbReference type="Gene3D" id="3.50.50.60">
    <property type="entry name" value="FAD/NAD(P)-binding domain"/>
    <property type="match status" value="1"/>
</dbReference>
<evidence type="ECO:0000313" key="3">
    <source>
        <dbReference type="Proteomes" id="UP000215506"/>
    </source>
</evidence>
<dbReference type="RefSeq" id="WP_094024307.1">
    <property type="nucleotide sequence ID" value="NZ_NGAF01000001.1"/>
</dbReference>
<feature type="domain" description="FAD-binding" evidence="1">
    <location>
        <begin position="2"/>
        <end position="312"/>
    </location>
</feature>
<dbReference type="Proteomes" id="UP000215506">
    <property type="component" value="Unassembled WGS sequence"/>
</dbReference>
<dbReference type="PANTHER" id="PTHR46865">
    <property type="entry name" value="OXIDOREDUCTASE-RELATED"/>
    <property type="match status" value="1"/>
</dbReference>
<protein>
    <submittedName>
        <fullName evidence="2">FAD-dependent urate hydroxylase</fullName>
        <ecNumber evidence="2">1.14.13.113</ecNumber>
    </submittedName>
</protein>
<dbReference type="InterPro" id="IPR002938">
    <property type="entry name" value="FAD-bd"/>
</dbReference>
<dbReference type="PRINTS" id="PR00420">
    <property type="entry name" value="RNGMNOXGNASE"/>
</dbReference>